<proteinExistence type="predicted"/>
<protein>
    <submittedName>
        <fullName evidence="2">Uncharacterized protein</fullName>
    </submittedName>
</protein>
<dbReference type="EMBL" id="MK174290">
    <property type="protein sequence ID" value="QBZ81541.1"/>
    <property type="molecule type" value="Genomic_DNA"/>
</dbReference>
<feature type="compositionally biased region" description="Basic and acidic residues" evidence="1">
    <location>
        <begin position="29"/>
        <end position="47"/>
    </location>
</feature>
<evidence type="ECO:0000313" key="3">
    <source>
        <dbReference type="Proteomes" id="UP001237152"/>
    </source>
</evidence>
<sequence>MSAFLHGESGPGMDQTHCAAGCTVLARDKQTHSRDSDKHIIKDEASRGKGCAPINNTIDRHKAPTFVIDGVEISVANGVLDLERMAQVWGQDTLDHWHLMYADN</sequence>
<organism evidence="2 3">
    <name type="scientific">Pandoravirus celtis</name>
    <dbReference type="NCBI Taxonomy" id="2568002"/>
    <lineage>
        <taxon>Viruses</taxon>
        <taxon>Pandoravirus</taxon>
    </lineage>
</organism>
<gene>
    <name evidence="2" type="ORF">pclt_cds_955</name>
</gene>
<name>A0A4D6EI93_9VIRU</name>
<evidence type="ECO:0000313" key="2">
    <source>
        <dbReference type="EMBL" id="QBZ81541.1"/>
    </source>
</evidence>
<accession>A0A4D6EI93</accession>
<evidence type="ECO:0000256" key="1">
    <source>
        <dbReference type="SAM" id="MobiDB-lite"/>
    </source>
</evidence>
<dbReference type="Proteomes" id="UP001237152">
    <property type="component" value="Segment"/>
</dbReference>
<feature type="region of interest" description="Disordered" evidence="1">
    <location>
        <begin position="29"/>
        <end position="48"/>
    </location>
</feature>
<reference evidence="2" key="1">
    <citation type="journal article" date="2019" name="Front. Microbiol.">
        <title>Pandoravirus Celtis Illustrates the Microevolution Processes at Work in the Giant Pandoraviridae Genomes.</title>
        <authorList>
            <person name="Legendre M."/>
            <person name="Alempic J.M."/>
            <person name="Philippe N."/>
            <person name="Lartigue A."/>
            <person name="Jeudy S."/>
            <person name="Poirot O."/>
            <person name="Ta N.T."/>
            <person name="Nin S."/>
            <person name="Coute Y."/>
            <person name="Abergel C."/>
            <person name="Claverie J.M."/>
        </authorList>
    </citation>
    <scope>NUCLEOTIDE SEQUENCE</scope>
</reference>